<keyword evidence="1" id="KW-0472">Membrane</keyword>
<keyword evidence="3" id="KW-1185">Reference proteome</keyword>
<feature type="transmembrane region" description="Helical" evidence="1">
    <location>
        <begin position="46"/>
        <end position="72"/>
    </location>
</feature>
<reference evidence="2" key="1">
    <citation type="journal article" date="2022" name="Cell">
        <title>Design, construction, and in vivo augmentation of a complex gut microbiome.</title>
        <authorList>
            <person name="Cheng A.G."/>
            <person name="Ho P.Y."/>
            <person name="Aranda-Diaz A."/>
            <person name="Jain S."/>
            <person name="Yu F.B."/>
            <person name="Meng X."/>
            <person name="Wang M."/>
            <person name="Iakiviak M."/>
            <person name="Nagashima K."/>
            <person name="Zhao A."/>
            <person name="Murugkar P."/>
            <person name="Patil A."/>
            <person name="Atabakhsh K."/>
            <person name="Weakley A."/>
            <person name="Yan J."/>
            <person name="Brumbaugh A.R."/>
            <person name="Higginbottom S."/>
            <person name="Dimas A."/>
            <person name="Shiver A.L."/>
            <person name="Deutschbauer A."/>
            <person name="Neff N."/>
            <person name="Sonnenburg J.L."/>
            <person name="Huang K.C."/>
            <person name="Fischbach M.A."/>
        </authorList>
    </citation>
    <scope>NUCLEOTIDE SEQUENCE</scope>
    <source>
        <strain evidence="2">DSM 19829</strain>
    </source>
</reference>
<dbReference type="Proteomes" id="UP001060164">
    <property type="component" value="Chromosome"/>
</dbReference>
<dbReference type="EMBL" id="CP102290">
    <property type="protein sequence ID" value="UWP60118.1"/>
    <property type="molecule type" value="Genomic_DNA"/>
</dbReference>
<protein>
    <recommendedName>
        <fullName evidence="4">ABC transporter permease</fullName>
    </recommendedName>
</protein>
<keyword evidence="1" id="KW-1133">Transmembrane helix</keyword>
<organism evidence="2 3">
    <name type="scientific">Ruminococcus gauvreauii</name>
    <dbReference type="NCBI Taxonomy" id="438033"/>
    <lineage>
        <taxon>Bacteria</taxon>
        <taxon>Bacillati</taxon>
        <taxon>Bacillota</taxon>
        <taxon>Clostridia</taxon>
        <taxon>Eubacteriales</taxon>
        <taxon>Oscillospiraceae</taxon>
        <taxon>Ruminococcus</taxon>
    </lineage>
</organism>
<evidence type="ECO:0000313" key="2">
    <source>
        <dbReference type="EMBL" id="UWP60118.1"/>
    </source>
</evidence>
<feature type="transmembrane region" description="Helical" evidence="1">
    <location>
        <begin position="240"/>
        <end position="258"/>
    </location>
</feature>
<evidence type="ECO:0000313" key="3">
    <source>
        <dbReference type="Proteomes" id="UP001060164"/>
    </source>
</evidence>
<keyword evidence="1" id="KW-0812">Transmembrane</keyword>
<evidence type="ECO:0000256" key="1">
    <source>
        <dbReference type="SAM" id="Phobius"/>
    </source>
</evidence>
<sequence length="269" mass="29289">MLGKLLKHEWKSASRTLLVVHGIVLLFAILTRISLAVSGGLESDSLLVGLMIMLSVMVIFTAVIFTMIFVGFRFYKSVFTDQGYLTNTLPVTPQQIMVSKGLVGVIWEVLDFMIVIAAVLILVANGEVFRDMGTIIHEAFRFLFSGDASLGVWLTLISLVLAPFAIVIEMYVSVAVGNLLSGHKVLGAVGAFVAISTVQQIIATITMGLTSYKAFAVKSEVEANSVSLHANALEVMDTTMLVSLIIIIVFMVAGYFVTKYIMTKRLNLQ</sequence>
<dbReference type="RefSeq" id="WP_028529482.1">
    <property type="nucleotide sequence ID" value="NZ_CABLBR010000026.1"/>
</dbReference>
<gene>
    <name evidence="2" type="ORF">NQ502_03405</name>
</gene>
<feature type="transmembrane region" description="Helical" evidence="1">
    <location>
        <begin position="102"/>
        <end position="124"/>
    </location>
</feature>
<feature type="transmembrane region" description="Helical" evidence="1">
    <location>
        <begin position="150"/>
        <end position="173"/>
    </location>
</feature>
<name>A0ABY5VIV4_9FIRM</name>
<accession>A0ABY5VIV4</accession>
<proteinExistence type="predicted"/>
<feature type="transmembrane region" description="Helical" evidence="1">
    <location>
        <begin position="185"/>
        <end position="209"/>
    </location>
</feature>
<evidence type="ECO:0008006" key="4">
    <source>
        <dbReference type="Google" id="ProtNLM"/>
    </source>
</evidence>